<keyword evidence="2" id="KW-1185">Reference proteome</keyword>
<sequence>MSPTPGSSKPDVAPHSDKSSPDFCGVTVEVYPPSASDPTDFNTNANSNTNSNFSSSSNFISAVNLPRPSPLRTLNSVEAVPTIGTLPLGSLRIADDSDTDTPLTTPDRSRPSTASSSGRMTPTGGDVLLLDDLPAGSTVGCDAASFGTNKQQSPFPGFRDIPAGAHLFWVSPSESASTRSAYWIVTPRREAWRPADVYVKQWDQYSEVLGEPASRAEERFQKERLRQIFDVLLPYGQIQPTTASRSPALLAPPGQAAGDDDDNNDSLPSFLADVPSIWSQLTSAIHPGLLDRITGKPAQTQTTPTTGGWQVTTSDRVAGEPMLEKEAHLYATTCGGTPPPLRFTFAMDELLISASATGEQRTQQALDPTDYVIEALERGGPDTNPNPYAHPCDLAGELSFAFLTGAHLGNHALLEQWWFYATRVVFRSYALAVRRPRLALALVQTFHAQLLYDGLYLDDPSVLDAFPEHARALQRALVTYKARLDEHLLSLADRISPAQHAVGAAFADLEAFLWRRGWDLRGDYVRSGNLMLEDGEVVQAELSDFEDEDERGEFAPALVELDDKGRETGLLSWGD</sequence>
<reference evidence="1 2" key="1">
    <citation type="journal article" date="2022" name="New Phytol.">
        <title>Ecological generalism drives hyperdiversity of secondary metabolite gene clusters in xylarialean endophytes.</title>
        <authorList>
            <person name="Franco M.E.E."/>
            <person name="Wisecaver J.H."/>
            <person name="Arnold A.E."/>
            <person name="Ju Y.M."/>
            <person name="Slot J.C."/>
            <person name="Ahrendt S."/>
            <person name="Moore L.P."/>
            <person name="Eastman K.E."/>
            <person name="Scott K."/>
            <person name="Konkel Z."/>
            <person name="Mondo S.J."/>
            <person name="Kuo A."/>
            <person name="Hayes R.D."/>
            <person name="Haridas S."/>
            <person name="Andreopoulos B."/>
            <person name="Riley R."/>
            <person name="LaButti K."/>
            <person name="Pangilinan J."/>
            <person name="Lipzen A."/>
            <person name="Amirebrahimi M."/>
            <person name="Yan J."/>
            <person name="Adam C."/>
            <person name="Keymanesh K."/>
            <person name="Ng V."/>
            <person name="Louie K."/>
            <person name="Northen T."/>
            <person name="Drula E."/>
            <person name="Henrissat B."/>
            <person name="Hsieh H.M."/>
            <person name="Youens-Clark K."/>
            <person name="Lutzoni F."/>
            <person name="Miadlikowska J."/>
            <person name="Eastwood D.C."/>
            <person name="Hamelin R.C."/>
            <person name="Grigoriev I.V."/>
            <person name="U'Ren J.M."/>
        </authorList>
    </citation>
    <scope>NUCLEOTIDE SEQUENCE [LARGE SCALE GENOMIC DNA]</scope>
    <source>
        <strain evidence="1 2">CBS 119005</strain>
    </source>
</reference>
<evidence type="ECO:0000313" key="1">
    <source>
        <dbReference type="EMBL" id="KAI4870880.1"/>
    </source>
</evidence>
<organism evidence="1 2">
    <name type="scientific">Hypoxylon rubiginosum</name>
    <dbReference type="NCBI Taxonomy" id="110542"/>
    <lineage>
        <taxon>Eukaryota</taxon>
        <taxon>Fungi</taxon>
        <taxon>Dikarya</taxon>
        <taxon>Ascomycota</taxon>
        <taxon>Pezizomycotina</taxon>
        <taxon>Sordariomycetes</taxon>
        <taxon>Xylariomycetidae</taxon>
        <taxon>Xylariales</taxon>
        <taxon>Hypoxylaceae</taxon>
        <taxon>Hypoxylon</taxon>
    </lineage>
</organism>
<gene>
    <name evidence="1" type="ORF">F4820DRAFT_147650</name>
</gene>
<proteinExistence type="predicted"/>
<evidence type="ECO:0000313" key="2">
    <source>
        <dbReference type="Proteomes" id="UP001497700"/>
    </source>
</evidence>
<name>A0ACB9ZGD4_9PEZI</name>
<accession>A0ACB9ZGD4</accession>
<comment type="caution">
    <text evidence="1">The sequence shown here is derived from an EMBL/GenBank/DDBJ whole genome shotgun (WGS) entry which is preliminary data.</text>
</comment>
<dbReference type="EMBL" id="MU393422">
    <property type="protein sequence ID" value="KAI4870880.1"/>
    <property type="molecule type" value="Genomic_DNA"/>
</dbReference>
<dbReference type="Proteomes" id="UP001497700">
    <property type="component" value="Unassembled WGS sequence"/>
</dbReference>
<protein>
    <submittedName>
        <fullName evidence="1">Uncharacterized protein</fullName>
    </submittedName>
</protein>